<protein>
    <recommendedName>
        <fullName evidence="4">O-antigen ligase domain-containing protein</fullName>
    </recommendedName>
</protein>
<keyword evidence="1" id="KW-1133">Transmembrane helix</keyword>
<evidence type="ECO:0000256" key="1">
    <source>
        <dbReference type="SAM" id="Phobius"/>
    </source>
</evidence>
<feature type="transmembrane region" description="Helical" evidence="1">
    <location>
        <begin position="352"/>
        <end position="369"/>
    </location>
</feature>
<proteinExistence type="predicted"/>
<feature type="transmembrane region" description="Helical" evidence="1">
    <location>
        <begin position="114"/>
        <end position="133"/>
    </location>
</feature>
<feature type="transmembrane region" description="Helical" evidence="1">
    <location>
        <begin position="375"/>
        <end position="395"/>
    </location>
</feature>
<evidence type="ECO:0000313" key="3">
    <source>
        <dbReference type="Proteomes" id="UP000654573"/>
    </source>
</evidence>
<reference evidence="2 3" key="1">
    <citation type="submission" date="2020-08" db="EMBL/GenBank/DDBJ databases">
        <title>Genome public.</title>
        <authorList>
            <person name="Liu C."/>
            <person name="Sun Q."/>
        </authorList>
    </citation>
    <scope>NUCLEOTIDE SEQUENCE [LARGE SCALE GENOMIC DNA]</scope>
    <source>
        <strain evidence="2 3">NSJ-34</strain>
    </source>
</reference>
<feature type="transmembrane region" description="Helical" evidence="1">
    <location>
        <begin position="208"/>
        <end position="224"/>
    </location>
</feature>
<comment type="caution">
    <text evidence="2">The sequence shown here is derived from an EMBL/GenBank/DDBJ whole genome shotgun (WGS) entry which is preliminary data.</text>
</comment>
<sequence length="404" mass="46083">MDLSKMRRQDVIFYEIIPCLIIFSYTLNLLGRHSIISYLMLAYSVALLFVAKESTVHYTRLGITIAAFGLIYTLAYLIVVGSFDIGLFRHMIICYLFGKAITRKLSSQDVISIIPRYLLAGSFGFSLQAYLTVSNSVMIDSRRFYEYWYGNGSVVAATQIAAWAVLSIGMFFWYFCIFKESKLIEKVLSIAGLVLSLSSFLIASSRTGLIFIAILIVVLVFYAMRRGHGAILGLIAIILLVVAMFYFNWFDVQTKFFGSNLLNRLLYEDKFTGIVSGGRGSRYQLFFHEFLKYPFGGYNIRNTVMNGQIHNVVFDSYDLGGWVLALLLIAILLSPIKKCIKLIKNYDLPKQFTIPMICWIALYVLQMMLEPVLDYGNKTYFAFFVFGVAIVESIYEKIRTDAQY</sequence>
<feature type="transmembrane region" description="Helical" evidence="1">
    <location>
        <begin position="183"/>
        <end position="202"/>
    </location>
</feature>
<name>A0ABR7FDX2_9FIRM</name>
<gene>
    <name evidence="2" type="ORF">H8S76_11015</name>
</gene>
<keyword evidence="3" id="KW-1185">Reference proteome</keyword>
<keyword evidence="1" id="KW-0472">Membrane</keyword>
<dbReference type="EMBL" id="JACOOU010000004">
    <property type="protein sequence ID" value="MBC5672775.1"/>
    <property type="molecule type" value="Genomic_DNA"/>
</dbReference>
<feature type="transmembrane region" description="Helical" evidence="1">
    <location>
        <begin position="35"/>
        <end position="51"/>
    </location>
</feature>
<feature type="transmembrane region" description="Helical" evidence="1">
    <location>
        <begin position="231"/>
        <end position="250"/>
    </location>
</feature>
<evidence type="ECO:0008006" key="4">
    <source>
        <dbReference type="Google" id="ProtNLM"/>
    </source>
</evidence>
<dbReference type="Proteomes" id="UP000654573">
    <property type="component" value="Unassembled WGS sequence"/>
</dbReference>
<accession>A0ABR7FDX2</accession>
<feature type="transmembrane region" description="Helical" evidence="1">
    <location>
        <begin position="58"/>
        <end position="79"/>
    </location>
</feature>
<dbReference type="RefSeq" id="WP_103732094.1">
    <property type="nucleotide sequence ID" value="NZ_JACOOU010000004.1"/>
</dbReference>
<organism evidence="2 3">
    <name type="scientific">Blautia celeris</name>
    <dbReference type="NCBI Taxonomy" id="2763026"/>
    <lineage>
        <taxon>Bacteria</taxon>
        <taxon>Bacillati</taxon>
        <taxon>Bacillota</taxon>
        <taxon>Clostridia</taxon>
        <taxon>Lachnospirales</taxon>
        <taxon>Lachnospiraceae</taxon>
        <taxon>Blautia</taxon>
    </lineage>
</organism>
<evidence type="ECO:0000313" key="2">
    <source>
        <dbReference type="EMBL" id="MBC5672775.1"/>
    </source>
</evidence>
<feature type="transmembrane region" description="Helical" evidence="1">
    <location>
        <begin position="153"/>
        <end position="176"/>
    </location>
</feature>
<keyword evidence="1" id="KW-0812">Transmembrane</keyword>
<feature type="transmembrane region" description="Helical" evidence="1">
    <location>
        <begin position="319"/>
        <end position="340"/>
    </location>
</feature>